<comment type="subcellular location">
    <subcellularLocation>
        <location evidence="1">Cell membrane</location>
        <topology evidence="1">Single-pass type II membrane protein</topology>
    </subcellularLocation>
    <subcellularLocation>
        <location evidence="4">Membrane</location>
        <topology evidence="4">Single-pass type II membrane protein</topology>
    </subcellularLocation>
</comment>
<dbReference type="OrthoDB" id="9815782at2"/>
<feature type="active site" evidence="3">
    <location>
        <position position="91"/>
    </location>
</feature>
<dbReference type="NCBIfam" id="TIGR02227">
    <property type="entry name" value="sigpep_I_bact"/>
    <property type="match status" value="1"/>
</dbReference>
<sequence>MSGTGRTNGGHGRLGSVLSGLAVAVGCVLFLGGFVWGAVEYQPYTVPTDSMDPTVKAGDRVLAQRISGDDVRRGDVVVFKDAQWGDMPMVKRVVGVGGDKVACCDDKGRLSVNGKSIEEPYVARMPGGLASTTGFGATVPKGQLFLLGDERSGSLDSRVHLQDQGQGSVPRSTVTARIDAVAWPPGGLIERPDAFAALPGGVSEPGPVTLLVGSVALGALLILGGAAYGPVAQRLSRRRRTGPTGRTGGEVSTVAR</sequence>
<dbReference type="PROSITE" id="PS51257">
    <property type="entry name" value="PROKAR_LIPOPROTEIN"/>
    <property type="match status" value="1"/>
</dbReference>
<evidence type="ECO:0000259" key="6">
    <source>
        <dbReference type="Pfam" id="PF10502"/>
    </source>
</evidence>
<dbReference type="GO" id="GO:0009003">
    <property type="term" value="F:signal peptidase activity"/>
    <property type="evidence" value="ECO:0007669"/>
    <property type="project" value="UniProtKB-EC"/>
</dbReference>
<keyword evidence="4" id="KW-0472">Membrane</keyword>
<comment type="catalytic activity">
    <reaction evidence="4">
        <text>Cleavage of hydrophobic, N-terminal signal or leader sequences from secreted and periplasmic proteins.</text>
        <dbReference type="EC" id="3.4.21.89"/>
    </reaction>
</comment>
<keyword evidence="4" id="KW-0812">Transmembrane</keyword>
<dbReference type="RefSeq" id="WP_078074839.1">
    <property type="nucleotide sequence ID" value="NZ_CP018047.1"/>
</dbReference>
<dbReference type="Proteomes" id="UP000189677">
    <property type="component" value="Chromosome"/>
</dbReference>
<feature type="transmembrane region" description="Helical" evidence="4">
    <location>
        <begin position="208"/>
        <end position="231"/>
    </location>
</feature>
<dbReference type="PANTHER" id="PTHR43390">
    <property type="entry name" value="SIGNAL PEPTIDASE I"/>
    <property type="match status" value="1"/>
</dbReference>
<dbReference type="GO" id="GO:0005886">
    <property type="term" value="C:plasma membrane"/>
    <property type="evidence" value="ECO:0007669"/>
    <property type="project" value="UniProtKB-SubCell"/>
</dbReference>
<evidence type="ECO:0000256" key="3">
    <source>
        <dbReference type="PIRSR" id="PIRSR600223-1"/>
    </source>
</evidence>
<reference evidence="7 8" key="1">
    <citation type="submission" date="2016-11" db="EMBL/GenBank/DDBJ databases">
        <title>Complete genome sequence of Streptomyces niveus SCSIO 3406.</title>
        <authorList>
            <person name="Zhu Q."/>
            <person name="Cheng W."/>
            <person name="Song Y."/>
            <person name="Li Q."/>
            <person name="Ju J."/>
        </authorList>
    </citation>
    <scope>NUCLEOTIDE SEQUENCE [LARGE SCALE GENOMIC DNA]</scope>
    <source>
        <strain evidence="7 8">SCSIO 3406</strain>
    </source>
</reference>
<organism evidence="7 8">
    <name type="scientific">Streptomyces niveus</name>
    <name type="common">Streptomyces spheroides</name>
    <dbReference type="NCBI Taxonomy" id="193462"/>
    <lineage>
        <taxon>Bacteria</taxon>
        <taxon>Bacillati</taxon>
        <taxon>Actinomycetota</taxon>
        <taxon>Actinomycetes</taxon>
        <taxon>Kitasatosporales</taxon>
        <taxon>Streptomycetaceae</taxon>
        <taxon>Streptomyces</taxon>
    </lineage>
</organism>
<feature type="domain" description="Peptidase S26" evidence="6">
    <location>
        <begin position="25"/>
        <end position="183"/>
    </location>
</feature>
<dbReference type="InterPro" id="IPR036286">
    <property type="entry name" value="LexA/Signal_pep-like_sf"/>
</dbReference>
<dbReference type="KEGG" id="snw:BBN63_08645"/>
<dbReference type="Pfam" id="PF10502">
    <property type="entry name" value="Peptidase_S26"/>
    <property type="match status" value="1"/>
</dbReference>
<dbReference type="CDD" id="cd06530">
    <property type="entry name" value="S26_SPase_I"/>
    <property type="match status" value="1"/>
</dbReference>
<dbReference type="Gene3D" id="2.10.109.10">
    <property type="entry name" value="Umud Fragment, subunit A"/>
    <property type="match status" value="1"/>
</dbReference>
<protein>
    <recommendedName>
        <fullName evidence="4">Signal peptidase I</fullName>
        <ecNumber evidence="4">3.4.21.89</ecNumber>
    </recommendedName>
</protein>
<evidence type="ECO:0000256" key="5">
    <source>
        <dbReference type="SAM" id="MobiDB-lite"/>
    </source>
</evidence>
<evidence type="ECO:0000256" key="2">
    <source>
        <dbReference type="ARBA" id="ARBA00009370"/>
    </source>
</evidence>
<evidence type="ECO:0000313" key="8">
    <source>
        <dbReference type="Proteomes" id="UP000189677"/>
    </source>
</evidence>
<dbReference type="SUPFAM" id="SSF51306">
    <property type="entry name" value="LexA/Signal peptidase"/>
    <property type="match status" value="1"/>
</dbReference>
<dbReference type="EC" id="3.4.21.89" evidence="4"/>
<dbReference type="InterPro" id="IPR000223">
    <property type="entry name" value="Pept_S26A_signal_pept_1"/>
</dbReference>
<evidence type="ECO:0000256" key="4">
    <source>
        <dbReference type="RuleBase" id="RU362042"/>
    </source>
</evidence>
<dbReference type="EMBL" id="CP018047">
    <property type="protein sequence ID" value="AQU66308.1"/>
    <property type="molecule type" value="Genomic_DNA"/>
</dbReference>
<comment type="similarity">
    <text evidence="2 4">Belongs to the peptidase S26 family.</text>
</comment>
<feature type="active site" evidence="3">
    <location>
        <position position="50"/>
    </location>
</feature>
<feature type="transmembrane region" description="Helical" evidence="4">
    <location>
        <begin position="21"/>
        <end position="39"/>
    </location>
</feature>
<dbReference type="GO" id="GO:0006465">
    <property type="term" value="P:signal peptide processing"/>
    <property type="evidence" value="ECO:0007669"/>
    <property type="project" value="InterPro"/>
</dbReference>
<dbReference type="InterPro" id="IPR019533">
    <property type="entry name" value="Peptidase_S26"/>
</dbReference>
<gene>
    <name evidence="7" type="ORF">BBN63_08645</name>
</gene>
<name>A0A1U9QPW2_STRNV</name>
<dbReference type="PANTHER" id="PTHR43390:SF1">
    <property type="entry name" value="CHLOROPLAST PROCESSING PEPTIDASE"/>
    <property type="match status" value="1"/>
</dbReference>
<keyword evidence="4" id="KW-0645">Protease</keyword>
<dbReference type="GO" id="GO:0004252">
    <property type="term" value="F:serine-type endopeptidase activity"/>
    <property type="evidence" value="ECO:0007669"/>
    <property type="project" value="InterPro"/>
</dbReference>
<proteinExistence type="inferred from homology"/>
<comment type="caution">
    <text evidence="4">Lacks conserved residue(s) required for the propagation of feature annotation.</text>
</comment>
<dbReference type="PRINTS" id="PR00727">
    <property type="entry name" value="LEADERPTASE"/>
</dbReference>
<keyword evidence="4" id="KW-1133">Transmembrane helix</keyword>
<evidence type="ECO:0000256" key="1">
    <source>
        <dbReference type="ARBA" id="ARBA00004401"/>
    </source>
</evidence>
<evidence type="ECO:0000313" key="7">
    <source>
        <dbReference type="EMBL" id="AQU66308.1"/>
    </source>
</evidence>
<keyword evidence="4" id="KW-0378">Hydrolase</keyword>
<feature type="region of interest" description="Disordered" evidence="5">
    <location>
        <begin position="236"/>
        <end position="256"/>
    </location>
</feature>
<accession>A0A1U9QPW2</accession>
<keyword evidence="8" id="KW-1185">Reference proteome</keyword>
<dbReference type="AlphaFoldDB" id="A0A1U9QPW2"/>